<organism evidence="1">
    <name type="scientific">uncultured Caudovirales phage</name>
    <dbReference type="NCBI Taxonomy" id="2100421"/>
    <lineage>
        <taxon>Viruses</taxon>
        <taxon>Duplodnaviria</taxon>
        <taxon>Heunggongvirae</taxon>
        <taxon>Uroviricota</taxon>
        <taxon>Caudoviricetes</taxon>
        <taxon>Peduoviridae</taxon>
        <taxon>Maltschvirus</taxon>
        <taxon>Maltschvirus maltsch</taxon>
    </lineage>
</organism>
<evidence type="ECO:0000313" key="1">
    <source>
        <dbReference type="EMBL" id="CAB4188334.1"/>
    </source>
</evidence>
<proteinExistence type="predicted"/>
<name>A0A6J5R9H2_9CAUD</name>
<dbReference type="EMBL" id="LR797129">
    <property type="protein sequence ID" value="CAB4188334.1"/>
    <property type="molecule type" value="Genomic_DNA"/>
</dbReference>
<sequence>MQIVKQENQTEQKMKAKLTFDLKHDQHAFDCAVNGVKYFDMIDEFRQHLRSLEKYQDLTEEQYDLVGKMREWLHTELLHAGIADKF</sequence>
<reference evidence="1" key="1">
    <citation type="submission" date="2020-05" db="EMBL/GenBank/DDBJ databases">
        <authorList>
            <person name="Chiriac C."/>
            <person name="Salcher M."/>
            <person name="Ghai R."/>
            <person name="Kavagutti S V."/>
        </authorList>
    </citation>
    <scope>NUCLEOTIDE SEQUENCE</scope>
</reference>
<gene>
    <name evidence="1" type="ORF">UFOVP1175_14</name>
</gene>
<accession>A0A6J5R9H2</accession>
<protein>
    <submittedName>
        <fullName evidence="1">Uncharacterized protein</fullName>
    </submittedName>
</protein>